<dbReference type="InterPro" id="IPR000524">
    <property type="entry name" value="Tscrpt_reg_HTH_GntR"/>
</dbReference>
<dbReference type="InterPro" id="IPR011711">
    <property type="entry name" value="GntR_C"/>
</dbReference>
<evidence type="ECO:0000313" key="6">
    <source>
        <dbReference type="Proteomes" id="UP000782610"/>
    </source>
</evidence>
<reference evidence="5" key="1">
    <citation type="submission" date="2020-07" db="EMBL/GenBank/DDBJ databases">
        <title>Huge and variable diversity of episymbiotic CPR bacteria and DPANN archaea in groundwater ecosystems.</title>
        <authorList>
            <person name="He C.Y."/>
            <person name="Keren R."/>
            <person name="Whittaker M."/>
            <person name="Farag I.F."/>
            <person name="Doudna J."/>
            <person name="Cate J.H.D."/>
            <person name="Banfield J.F."/>
        </authorList>
    </citation>
    <scope>NUCLEOTIDE SEQUENCE</scope>
    <source>
        <strain evidence="5">NC_groundwater_1586_Pr3_B-0.1um_66_15</strain>
    </source>
</reference>
<dbReference type="SMART" id="SM00345">
    <property type="entry name" value="HTH_GNTR"/>
    <property type="match status" value="1"/>
</dbReference>
<dbReference type="GO" id="GO:0003700">
    <property type="term" value="F:DNA-binding transcription factor activity"/>
    <property type="evidence" value="ECO:0007669"/>
    <property type="project" value="InterPro"/>
</dbReference>
<dbReference type="Proteomes" id="UP000782610">
    <property type="component" value="Unassembled WGS sequence"/>
</dbReference>
<dbReference type="CDD" id="cd07377">
    <property type="entry name" value="WHTH_GntR"/>
    <property type="match status" value="1"/>
</dbReference>
<dbReference type="PRINTS" id="PR00035">
    <property type="entry name" value="HTHGNTR"/>
</dbReference>
<dbReference type="Gene3D" id="1.20.120.530">
    <property type="entry name" value="GntR ligand-binding domain-like"/>
    <property type="match status" value="1"/>
</dbReference>
<dbReference type="Pfam" id="PF07729">
    <property type="entry name" value="FCD"/>
    <property type="match status" value="1"/>
</dbReference>
<evidence type="ECO:0000313" key="5">
    <source>
        <dbReference type="EMBL" id="MBI4924215.1"/>
    </source>
</evidence>
<dbReference type="Gene3D" id="1.10.10.10">
    <property type="entry name" value="Winged helix-like DNA-binding domain superfamily/Winged helix DNA-binding domain"/>
    <property type="match status" value="1"/>
</dbReference>
<comment type="caution">
    <text evidence="5">The sequence shown here is derived from an EMBL/GenBank/DDBJ whole genome shotgun (WGS) entry which is preliminary data.</text>
</comment>
<accession>A0A933P0A5</accession>
<organism evidence="5 6">
    <name type="scientific">Devosia nanyangense</name>
    <dbReference type="NCBI Taxonomy" id="1228055"/>
    <lineage>
        <taxon>Bacteria</taxon>
        <taxon>Pseudomonadati</taxon>
        <taxon>Pseudomonadota</taxon>
        <taxon>Alphaproteobacteria</taxon>
        <taxon>Hyphomicrobiales</taxon>
        <taxon>Devosiaceae</taxon>
        <taxon>Devosia</taxon>
    </lineage>
</organism>
<name>A0A933P0A5_9HYPH</name>
<keyword evidence="1" id="KW-0805">Transcription regulation</keyword>
<evidence type="ECO:0000259" key="4">
    <source>
        <dbReference type="PROSITE" id="PS50949"/>
    </source>
</evidence>
<sequence>MPEVPTSDGEAFAGRLSGLTPLVARSLVDQVVDAIVEAAAKGIFLPGDRIVEAEVARSLNVSRIPVREALRLLESQGVVVSERYRGMSLMSVDIDRLEKILKVRLALERLAGAEVMVKFGADPTVLKPLEQVLAKMYEAGDADDGFRVARLDTEFHLCLCQLSGNDSLVRSWQPLSRQLTIIFGLSTMRKGARSIVAEHDEVLAALRQGGQGAFDALMETHILEYSRAVDYEQLVRQLRLLDRRKKGRRQPVHG</sequence>
<evidence type="ECO:0000256" key="3">
    <source>
        <dbReference type="ARBA" id="ARBA00023163"/>
    </source>
</evidence>
<dbReference type="SMART" id="SM00895">
    <property type="entry name" value="FCD"/>
    <property type="match status" value="1"/>
</dbReference>
<evidence type="ECO:0000256" key="1">
    <source>
        <dbReference type="ARBA" id="ARBA00023015"/>
    </source>
</evidence>
<feature type="domain" description="HTH gntR-type" evidence="4">
    <location>
        <begin position="25"/>
        <end position="92"/>
    </location>
</feature>
<gene>
    <name evidence="5" type="ORF">HY834_20965</name>
</gene>
<evidence type="ECO:0000256" key="2">
    <source>
        <dbReference type="ARBA" id="ARBA00023125"/>
    </source>
</evidence>
<proteinExistence type="predicted"/>
<dbReference type="PROSITE" id="PS50949">
    <property type="entry name" value="HTH_GNTR"/>
    <property type="match status" value="1"/>
</dbReference>
<dbReference type="PANTHER" id="PTHR43537">
    <property type="entry name" value="TRANSCRIPTIONAL REGULATOR, GNTR FAMILY"/>
    <property type="match status" value="1"/>
</dbReference>
<dbReference type="EMBL" id="JACRAF010000069">
    <property type="protein sequence ID" value="MBI4924215.1"/>
    <property type="molecule type" value="Genomic_DNA"/>
</dbReference>
<dbReference type="Pfam" id="PF00392">
    <property type="entry name" value="GntR"/>
    <property type="match status" value="1"/>
</dbReference>
<keyword evidence="2" id="KW-0238">DNA-binding</keyword>
<dbReference type="InterPro" id="IPR036388">
    <property type="entry name" value="WH-like_DNA-bd_sf"/>
</dbReference>
<dbReference type="SUPFAM" id="SSF46785">
    <property type="entry name" value="Winged helix' DNA-binding domain"/>
    <property type="match status" value="1"/>
</dbReference>
<dbReference type="PANTHER" id="PTHR43537:SF24">
    <property type="entry name" value="GLUCONATE OPERON TRANSCRIPTIONAL REPRESSOR"/>
    <property type="match status" value="1"/>
</dbReference>
<dbReference type="InterPro" id="IPR008920">
    <property type="entry name" value="TF_FadR/GntR_C"/>
</dbReference>
<dbReference type="SUPFAM" id="SSF48008">
    <property type="entry name" value="GntR ligand-binding domain-like"/>
    <property type="match status" value="1"/>
</dbReference>
<keyword evidence="3" id="KW-0804">Transcription</keyword>
<dbReference type="GO" id="GO:0003677">
    <property type="term" value="F:DNA binding"/>
    <property type="evidence" value="ECO:0007669"/>
    <property type="project" value="UniProtKB-KW"/>
</dbReference>
<protein>
    <submittedName>
        <fullName evidence="5">GntR family transcriptional regulator</fullName>
    </submittedName>
</protein>
<dbReference type="AlphaFoldDB" id="A0A933P0A5"/>
<dbReference type="InterPro" id="IPR036390">
    <property type="entry name" value="WH_DNA-bd_sf"/>
</dbReference>